<reference evidence="2" key="1">
    <citation type="submission" date="2016-07" db="EMBL/GenBank/DDBJ databases">
        <authorList>
            <person name="Florea S."/>
            <person name="Webb J.S."/>
            <person name="Jaromczyk J."/>
            <person name="Schardl C.L."/>
        </authorList>
    </citation>
    <scope>NUCLEOTIDE SEQUENCE [LARGE SCALE GENOMIC DNA]</scope>
    <source>
        <strain evidence="2">MV-1</strain>
    </source>
</reference>
<dbReference type="Proteomes" id="UP000095347">
    <property type="component" value="Unassembled WGS sequence"/>
</dbReference>
<dbReference type="EMBL" id="MCGG01000010">
    <property type="protein sequence ID" value="OEJ68878.1"/>
    <property type="molecule type" value="Genomic_DNA"/>
</dbReference>
<protein>
    <recommendedName>
        <fullName evidence="3">DUF4333 domain-containing protein</fullName>
    </recommendedName>
</protein>
<sequence length="124" mass="13082">MKALPGTHFGIAALGLVVVASLLVYVLSEDVPLALPGCGDADVQEVVRSLVKSALTQQGAPTPKIDVSDFESGGSAPDAPRQLCTFLVSEQGEKLTMYMSVSWKNVDTGEYQVMIGSTYDSVSE</sequence>
<accession>A0A1E5QAJ7</accession>
<evidence type="ECO:0000313" key="2">
    <source>
        <dbReference type="Proteomes" id="UP000095347"/>
    </source>
</evidence>
<comment type="caution">
    <text evidence="1">The sequence shown here is derived from an EMBL/GenBank/DDBJ whole genome shotgun (WGS) entry which is preliminary data.</text>
</comment>
<proteinExistence type="predicted"/>
<organism evidence="1 2">
    <name type="scientific">Magnetovibrio blakemorei</name>
    <dbReference type="NCBI Taxonomy" id="28181"/>
    <lineage>
        <taxon>Bacteria</taxon>
        <taxon>Pseudomonadati</taxon>
        <taxon>Pseudomonadota</taxon>
        <taxon>Alphaproteobacteria</taxon>
        <taxon>Rhodospirillales</taxon>
        <taxon>Magnetovibrionaceae</taxon>
        <taxon>Magnetovibrio</taxon>
    </lineage>
</organism>
<gene>
    <name evidence="1" type="ORF">BEN30_05045</name>
</gene>
<evidence type="ECO:0008006" key="3">
    <source>
        <dbReference type="Google" id="ProtNLM"/>
    </source>
</evidence>
<keyword evidence="2" id="KW-1185">Reference proteome</keyword>
<evidence type="ECO:0000313" key="1">
    <source>
        <dbReference type="EMBL" id="OEJ68878.1"/>
    </source>
</evidence>
<dbReference type="AlphaFoldDB" id="A0A1E5QAJ7"/>
<name>A0A1E5QAJ7_9PROT</name>